<dbReference type="SMART" id="SM00895">
    <property type="entry name" value="FCD"/>
    <property type="match status" value="1"/>
</dbReference>
<proteinExistence type="predicted"/>
<comment type="caution">
    <text evidence="5">The sequence shown here is derived from an EMBL/GenBank/DDBJ whole genome shotgun (WGS) entry which is preliminary data.</text>
</comment>
<dbReference type="RefSeq" id="WP_120471434.1">
    <property type="nucleotide sequence ID" value="NZ_CATAJS010000106.1"/>
</dbReference>
<evidence type="ECO:0000313" key="5">
    <source>
        <dbReference type="EMBL" id="RKI89785.1"/>
    </source>
</evidence>
<dbReference type="PRINTS" id="PR00033">
    <property type="entry name" value="HTHASNC"/>
</dbReference>
<dbReference type="PANTHER" id="PTHR43537:SF24">
    <property type="entry name" value="GLUCONATE OPERON TRANSCRIPTIONAL REPRESSOR"/>
    <property type="match status" value="1"/>
</dbReference>
<reference evidence="5 6" key="1">
    <citation type="submission" date="2018-09" db="EMBL/GenBank/DDBJ databases">
        <title>Murine metabolic-syndrome-specific gut microbial biobank.</title>
        <authorList>
            <person name="Liu C."/>
        </authorList>
    </citation>
    <scope>NUCLEOTIDE SEQUENCE [LARGE SCALE GENOMIC DNA]</scope>
    <source>
        <strain evidence="5 6">0.1xD8-82</strain>
    </source>
</reference>
<dbReference type="PANTHER" id="PTHR43537">
    <property type="entry name" value="TRANSCRIPTIONAL REGULATOR, GNTR FAMILY"/>
    <property type="match status" value="1"/>
</dbReference>
<dbReference type="InterPro" id="IPR036390">
    <property type="entry name" value="WH_DNA-bd_sf"/>
</dbReference>
<evidence type="ECO:0000256" key="1">
    <source>
        <dbReference type="ARBA" id="ARBA00023015"/>
    </source>
</evidence>
<organism evidence="5 6">
    <name type="scientific">Parablautia intestinalis</name>
    <dbReference type="NCBI Taxonomy" id="2320100"/>
    <lineage>
        <taxon>Bacteria</taxon>
        <taxon>Bacillati</taxon>
        <taxon>Bacillota</taxon>
        <taxon>Clostridia</taxon>
        <taxon>Lachnospirales</taxon>
        <taxon>Lachnospiraceae</taxon>
        <taxon>Parablautia</taxon>
    </lineage>
</organism>
<dbReference type="InterPro" id="IPR008920">
    <property type="entry name" value="TF_FadR/GntR_C"/>
</dbReference>
<dbReference type="Pfam" id="PF00392">
    <property type="entry name" value="GntR"/>
    <property type="match status" value="1"/>
</dbReference>
<evidence type="ECO:0000259" key="4">
    <source>
        <dbReference type="PROSITE" id="PS50949"/>
    </source>
</evidence>
<dbReference type="InterPro" id="IPR011711">
    <property type="entry name" value="GntR_C"/>
</dbReference>
<dbReference type="SUPFAM" id="SSF48008">
    <property type="entry name" value="GntR ligand-binding domain-like"/>
    <property type="match status" value="1"/>
</dbReference>
<evidence type="ECO:0000256" key="3">
    <source>
        <dbReference type="ARBA" id="ARBA00023163"/>
    </source>
</evidence>
<dbReference type="CDD" id="cd07377">
    <property type="entry name" value="WHTH_GntR"/>
    <property type="match status" value="1"/>
</dbReference>
<dbReference type="Gene3D" id="1.20.120.530">
    <property type="entry name" value="GntR ligand-binding domain-like"/>
    <property type="match status" value="1"/>
</dbReference>
<dbReference type="SUPFAM" id="SSF46785">
    <property type="entry name" value="Winged helix' DNA-binding domain"/>
    <property type="match status" value="1"/>
</dbReference>
<dbReference type="GO" id="GO:0043565">
    <property type="term" value="F:sequence-specific DNA binding"/>
    <property type="evidence" value="ECO:0007669"/>
    <property type="project" value="InterPro"/>
</dbReference>
<dbReference type="GO" id="GO:0003700">
    <property type="term" value="F:DNA-binding transcription factor activity"/>
    <property type="evidence" value="ECO:0007669"/>
    <property type="project" value="InterPro"/>
</dbReference>
<protein>
    <submittedName>
        <fullName evidence="5">GntR family transcriptional regulator</fullName>
    </submittedName>
</protein>
<dbReference type="Gene3D" id="1.10.10.10">
    <property type="entry name" value="Winged helix-like DNA-binding domain superfamily/Winged helix DNA-binding domain"/>
    <property type="match status" value="1"/>
</dbReference>
<gene>
    <name evidence="5" type="ORF">D7V94_16515</name>
</gene>
<dbReference type="EMBL" id="RAYQ01000019">
    <property type="protein sequence ID" value="RKI89785.1"/>
    <property type="molecule type" value="Genomic_DNA"/>
</dbReference>
<accession>A0A3A9ATW5</accession>
<keyword evidence="3" id="KW-0804">Transcription</keyword>
<dbReference type="Proteomes" id="UP000280696">
    <property type="component" value="Unassembled WGS sequence"/>
</dbReference>
<dbReference type="OrthoDB" id="9781630at2"/>
<feature type="domain" description="HTH gntR-type" evidence="4">
    <location>
        <begin position="12"/>
        <end position="79"/>
    </location>
</feature>
<dbReference type="AlphaFoldDB" id="A0A3A9ATW5"/>
<keyword evidence="1" id="KW-0805">Transcription regulation</keyword>
<name>A0A3A9ATW5_9FIRM</name>
<evidence type="ECO:0000313" key="6">
    <source>
        <dbReference type="Proteomes" id="UP000280696"/>
    </source>
</evidence>
<dbReference type="InterPro" id="IPR000485">
    <property type="entry name" value="AsnC-type_HTH_dom"/>
</dbReference>
<sequence>MEEFQIDMNEFLPLRDVVFNTLRKAILTGKLKPGERLMEVHLANRLGVSRTPIREAIRKLELEGLVIMIPRRGAEVARITEKSLKDVLEVRRTLDALSVELACERIGAEDLERLRMACEEFEQAVKGKNASVIAKADVALHDIIVEATGNERLMQLVNNLSEQMYRYRFVYIMEEREHDMLVAEHREIYESIVSRDRERASRAAKLHIDNQEKAIMRQIKMENDRNRIKGPDYKTV</sequence>
<evidence type="ECO:0000256" key="2">
    <source>
        <dbReference type="ARBA" id="ARBA00023125"/>
    </source>
</evidence>
<dbReference type="SMART" id="SM00345">
    <property type="entry name" value="HTH_GNTR"/>
    <property type="match status" value="1"/>
</dbReference>
<dbReference type="PRINTS" id="PR00035">
    <property type="entry name" value="HTHGNTR"/>
</dbReference>
<keyword evidence="2" id="KW-0238">DNA-binding</keyword>
<dbReference type="InterPro" id="IPR000524">
    <property type="entry name" value="Tscrpt_reg_HTH_GntR"/>
</dbReference>
<keyword evidence="6" id="KW-1185">Reference proteome</keyword>
<dbReference type="InterPro" id="IPR036388">
    <property type="entry name" value="WH-like_DNA-bd_sf"/>
</dbReference>
<dbReference type="Pfam" id="PF07729">
    <property type="entry name" value="FCD"/>
    <property type="match status" value="1"/>
</dbReference>
<dbReference type="PROSITE" id="PS50949">
    <property type="entry name" value="HTH_GNTR"/>
    <property type="match status" value="1"/>
</dbReference>